<reference evidence="1" key="1">
    <citation type="journal article" date="2014" name="Front. Microbiol.">
        <title>High frequency of phylogenetically diverse reductive dehalogenase-homologous genes in deep subseafloor sedimentary metagenomes.</title>
        <authorList>
            <person name="Kawai M."/>
            <person name="Futagami T."/>
            <person name="Toyoda A."/>
            <person name="Takaki Y."/>
            <person name="Nishi S."/>
            <person name="Hori S."/>
            <person name="Arai W."/>
            <person name="Tsubouchi T."/>
            <person name="Morono Y."/>
            <person name="Uchiyama I."/>
            <person name="Ito T."/>
            <person name="Fujiyama A."/>
            <person name="Inagaki F."/>
            <person name="Takami H."/>
        </authorList>
    </citation>
    <scope>NUCLEOTIDE SEQUENCE</scope>
    <source>
        <strain evidence="1">Expedition CK06-06</strain>
    </source>
</reference>
<name>X1BZW5_9ZZZZ</name>
<evidence type="ECO:0000313" key="1">
    <source>
        <dbReference type="EMBL" id="GAG86647.1"/>
    </source>
</evidence>
<organism evidence="1">
    <name type="scientific">marine sediment metagenome</name>
    <dbReference type="NCBI Taxonomy" id="412755"/>
    <lineage>
        <taxon>unclassified sequences</taxon>
        <taxon>metagenomes</taxon>
        <taxon>ecological metagenomes</taxon>
    </lineage>
</organism>
<feature type="non-terminal residue" evidence="1">
    <location>
        <position position="1"/>
    </location>
</feature>
<accession>X1BZW5</accession>
<comment type="caution">
    <text evidence="1">The sequence shown here is derived from an EMBL/GenBank/DDBJ whole genome shotgun (WGS) entry which is preliminary data.</text>
</comment>
<proteinExistence type="predicted"/>
<sequence length="289" mass="34007">FIKTKIRIKIKIKRMKKTETGSFRDPNGFVYQQNQKILRQINQTYFPQFSKLIESGLYNKLVSKNLLIEHKVISQNNKRILLEHPKIPFITYPYEWAFDQLKDAALTTLQIQKIALDYNMTLKDASAYNVQFIGSCPIFIDTLSFDIYEEGNIWIAYKQFCQHFLSPLVLMAEKDLRLNIMLRDFIDGIPLDLTSKLLPISSRFNYSLLSHIHLHAGSQKKMAGKKINKDKYKMSKSQMFSLIQSIESAVNKIDIKGKQSEWNKYYTFTNYNSKAFKDKRNIVRKYLKQ</sequence>
<dbReference type="EMBL" id="BART01018157">
    <property type="protein sequence ID" value="GAG86647.1"/>
    <property type="molecule type" value="Genomic_DNA"/>
</dbReference>
<dbReference type="AlphaFoldDB" id="X1BZW5"/>
<protein>
    <submittedName>
        <fullName evidence="1">Uncharacterized protein</fullName>
    </submittedName>
</protein>
<gene>
    <name evidence="1" type="ORF">S01H4_34329</name>
</gene>